<gene>
    <name evidence="2" type="ORF">METZ01_LOCUS291923</name>
</gene>
<accession>A0A382LQT8</accession>
<dbReference type="InterPro" id="IPR011990">
    <property type="entry name" value="TPR-like_helical_dom_sf"/>
</dbReference>
<dbReference type="Gene3D" id="1.25.40.10">
    <property type="entry name" value="Tetratricopeptide repeat domain"/>
    <property type="match status" value="1"/>
</dbReference>
<dbReference type="EMBL" id="UINC01088650">
    <property type="protein sequence ID" value="SVC39069.1"/>
    <property type="molecule type" value="Genomic_DNA"/>
</dbReference>
<proteinExistence type="predicted"/>
<sequence>HTIQLQKKIYMMDKVSKVLSVMYVLVILVFTVGLSLCGCSTVTSKIGGLWGNTTSKIRGLWGNTTSTVDIPSARFTAAQGEAFEGDAVAQFRLGEWYRTGEEVKRDTAQAYAWFTISALNGFPPAKARVRAGWDPATIARGKELAEILIDKFPSAVFVP</sequence>
<feature type="transmembrane region" description="Helical" evidence="1">
    <location>
        <begin position="18"/>
        <end position="36"/>
    </location>
</feature>
<protein>
    <recommendedName>
        <fullName evidence="3">Sel1 repeat family protein</fullName>
    </recommendedName>
</protein>
<keyword evidence="1" id="KW-0812">Transmembrane</keyword>
<dbReference type="InterPro" id="IPR006597">
    <property type="entry name" value="Sel1-like"/>
</dbReference>
<keyword evidence="1" id="KW-1133">Transmembrane helix</keyword>
<reference evidence="2" key="1">
    <citation type="submission" date="2018-05" db="EMBL/GenBank/DDBJ databases">
        <authorList>
            <person name="Lanie J.A."/>
            <person name="Ng W.-L."/>
            <person name="Kazmierczak K.M."/>
            <person name="Andrzejewski T.M."/>
            <person name="Davidsen T.M."/>
            <person name="Wayne K.J."/>
            <person name="Tettelin H."/>
            <person name="Glass J.I."/>
            <person name="Rusch D."/>
            <person name="Podicherti R."/>
            <person name="Tsui H.-C.T."/>
            <person name="Winkler M.E."/>
        </authorList>
    </citation>
    <scope>NUCLEOTIDE SEQUENCE</scope>
</reference>
<evidence type="ECO:0000313" key="2">
    <source>
        <dbReference type="EMBL" id="SVC39069.1"/>
    </source>
</evidence>
<keyword evidence="1" id="KW-0472">Membrane</keyword>
<dbReference type="AlphaFoldDB" id="A0A382LQT8"/>
<organism evidence="2">
    <name type="scientific">marine metagenome</name>
    <dbReference type="NCBI Taxonomy" id="408172"/>
    <lineage>
        <taxon>unclassified sequences</taxon>
        <taxon>metagenomes</taxon>
        <taxon>ecological metagenomes</taxon>
    </lineage>
</organism>
<evidence type="ECO:0000256" key="1">
    <source>
        <dbReference type="SAM" id="Phobius"/>
    </source>
</evidence>
<evidence type="ECO:0008006" key="3">
    <source>
        <dbReference type="Google" id="ProtNLM"/>
    </source>
</evidence>
<name>A0A382LQT8_9ZZZZ</name>
<dbReference type="SUPFAM" id="SSF81901">
    <property type="entry name" value="HCP-like"/>
    <property type="match status" value="1"/>
</dbReference>
<feature type="non-terminal residue" evidence="2">
    <location>
        <position position="1"/>
    </location>
</feature>
<dbReference type="SMART" id="SM00671">
    <property type="entry name" value="SEL1"/>
    <property type="match status" value="1"/>
</dbReference>
<dbReference type="Pfam" id="PF08238">
    <property type="entry name" value="Sel1"/>
    <property type="match status" value="1"/>
</dbReference>